<evidence type="ECO:0000313" key="1">
    <source>
        <dbReference type="EMBL" id="EEE17921.1"/>
    </source>
</evidence>
<comment type="caution">
    <text evidence="1">The sequence shown here is derived from an EMBL/GenBank/DDBJ whole genome shotgun (WGS) entry which is preliminary data.</text>
</comment>
<dbReference type="Proteomes" id="UP000004070">
    <property type="component" value="Unassembled WGS sequence"/>
</dbReference>
<gene>
    <name evidence="1" type="ORF">ATORI0001_0581</name>
</gene>
<reference evidence="1 2" key="1">
    <citation type="submission" date="2009-01" db="EMBL/GenBank/DDBJ databases">
        <authorList>
            <person name="Madupu R."/>
            <person name="Sebastian Y."/>
            <person name="Durkin A.S."/>
            <person name="Torralba M."/>
            <person name="Methe B."/>
            <person name="Sutton G.G."/>
            <person name="Strausberg R.L."/>
            <person name="Nelson K.E."/>
        </authorList>
    </citation>
    <scope>NUCLEOTIDE SEQUENCE [LARGE SCALE GENOMIC DNA]</scope>
    <source>
        <strain evidence="1 2">ATCC 49626</strain>
    </source>
</reference>
<sequence length="50" mass="5445">MGLTSCDVVLTTCEVHPVTCDVLLTTCDVLFCFKTWGCDVLLARKPVLSP</sequence>
<evidence type="ECO:0000313" key="2">
    <source>
        <dbReference type="Proteomes" id="UP000004070"/>
    </source>
</evidence>
<proteinExistence type="predicted"/>
<accession>B9CKM9</accession>
<dbReference type="EMBL" id="ACFE01000001">
    <property type="protein sequence ID" value="EEE17921.1"/>
    <property type="molecule type" value="Genomic_DNA"/>
</dbReference>
<protein>
    <submittedName>
        <fullName evidence="1">Uncharacterized protein</fullName>
    </submittedName>
</protein>
<name>B9CKM9_LANR4</name>
<organism evidence="1 2">
    <name type="scientific">Lancefieldella rimae (strain ATCC 49626 / DSM 7090 / CCUG 31168 / NBRC 15546 / VPI D140H-11A)</name>
    <name type="common">Atopobium rimae</name>
    <dbReference type="NCBI Taxonomy" id="553184"/>
    <lineage>
        <taxon>Bacteria</taxon>
        <taxon>Bacillati</taxon>
        <taxon>Actinomycetota</taxon>
        <taxon>Coriobacteriia</taxon>
        <taxon>Coriobacteriales</taxon>
        <taxon>Atopobiaceae</taxon>
        <taxon>Lancefieldella</taxon>
    </lineage>
</organism>
<dbReference type="AlphaFoldDB" id="B9CKM9"/>